<evidence type="ECO:0000313" key="8">
    <source>
        <dbReference type="EMBL" id="TFB24293.1"/>
    </source>
</evidence>
<gene>
    <name evidence="8" type="ORF">E3U55_01975</name>
</gene>
<dbReference type="RefSeq" id="WP_134338651.1">
    <property type="nucleotide sequence ID" value="NZ_SOPW01000002.1"/>
</dbReference>
<keyword evidence="3 6" id="KW-0812">Transmembrane</keyword>
<evidence type="ECO:0000256" key="4">
    <source>
        <dbReference type="ARBA" id="ARBA00022989"/>
    </source>
</evidence>
<organism evidence="8 9">
    <name type="scientific">Filobacillus milosensis</name>
    <dbReference type="NCBI Taxonomy" id="94137"/>
    <lineage>
        <taxon>Bacteria</taxon>
        <taxon>Bacillati</taxon>
        <taxon>Bacillota</taxon>
        <taxon>Bacilli</taxon>
        <taxon>Bacillales</taxon>
        <taxon>Bacillaceae</taxon>
        <taxon>Filobacillus</taxon>
    </lineage>
</organism>
<dbReference type="AlphaFoldDB" id="A0A4Y8IR78"/>
<comment type="caution">
    <text evidence="8">The sequence shown here is derived from an EMBL/GenBank/DDBJ whole genome shotgun (WGS) entry which is preliminary data.</text>
</comment>
<keyword evidence="5 7" id="KW-0472">Membrane</keyword>
<feature type="transmembrane region" description="Helical" evidence="7">
    <location>
        <begin position="97"/>
        <end position="120"/>
    </location>
</feature>
<evidence type="ECO:0000256" key="3">
    <source>
        <dbReference type="ARBA" id="ARBA00022692"/>
    </source>
</evidence>
<dbReference type="Proteomes" id="UP000297975">
    <property type="component" value="Unassembled WGS sequence"/>
</dbReference>
<keyword evidence="9" id="KW-1185">Reference proteome</keyword>
<proteinExistence type="inferred from homology"/>
<dbReference type="CDD" id="cd06550">
    <property type="entry name" value="TM_ABC_iron-siderophores_like"/>
    <property type="match status" value="1"/>
</dbReference>
<comment type="similarity">
    <text evidence="2 6">Belongs to the ABC-3 integral membrane protein family.</text>
</comment>
<feature type="transmembrane region" description="Helical" evidence="7">
    <location>
        <begin position="140"/>
        <end position="158"/>
    </location>
</feature>
<dbReference type="GO" id="GO:0043190">
    <property type="term" value="C:ATP-binding cassette (ABC) transporter complex"/>
    <property type="evidence" value="ECO:0007669"/>
    <property type="project" value="InterPro"/>
</dbReference>
<name>A0A4Y8IR78_9BACI</name>
<dbReference type="GO" id="GO:0010043">
    <property type="term" value="P:response to zinc ion"/>
    <property type="evidence" value="ECO:0007669"/>
    <property type="project" value="TreeGrafter"/>
</dbReference>
<keyword evidence="4 7" id="KW-1133">Transmembrane helix</keyword>
<dbReference type="Gene3D" id="1.10.3470.10">
    <property type="entry name" value="ABC transporter involved in vitamin B12 uptake, BtuC"/>
    <property type="match status" value="1"/>
</dbReference>
<feature type="transmembrane region" description="Helical" evidence="7">
    <location>
        <begin position="64"/>
        <end position="85"/>
    </location>
</feature>
<dbReference type="OrthoDB" id="9798540at2"/>
<evidence type="ECO:0000256" key="2">
    <source>
        <dbReference type="ARBA" id="ARBA00008034"/>
    </source>
</evidence>
<evidence type="ECO:0000313" key="9">
    <source>
        <dbReference type="Proteomes" id="UP000297975"/>
    </source>
</evidence>
<feature type="transmembrane region" description="Helical" evidence="7">
    <location>
        <begin position="254"/>
        <end position="271"/>
    </location>
</feature>
<reference evidence="8 9" key="1">
    <citation type="submission" date="2019-03" db="EMBL/GenBank/DDBJ databases">
        <authorList>
            <person name="He R.-H."/>
        </authorList>
    </citation>
    <scope>NUCLEOTIDE SEQUENCE [LARGE SCALE GENOMIC DNA]</scope>
    <source>
        <strain evidence="9">SH 714</strain>
    </source>
</reference>
<dbReference type="EMBL" id="SOPW01000002">
    <property type="protein sequence ID" value="TFB24293.1"/>
    <property type="molecule type" value="Genomic_DNA"/>
</dbReference>
<keyword evidence="6" id="KW-0813">Transport</keyword>
<dbReference type="Pfam" id="PF00950">
    <property type="entry name" value="ABC-3"/>
    <property type="match status" value="1"/>
</dbReference>
<evidence type="ECO:0000256" key="6">
    <source>
        <dbReference type="RuleBase" id="RU003943"/>
    </source>
</evidence>
<sequence length="287" mass="31499">MLEALLKFELLRNTFYTGLLVGLIAPLLGTFIVVRRQSMIADGLSHVTLAGLAFGLFMQKKYTLLMFTPFHTGIAFSIIGALIIENLRDVYKAFQEIAIPIILSMGVGLSIVFIALADGINTNIFSYLFGSVAAVSRSDLYLIITISLFVLIMIFALYQKLFALSFDEEFAKVSGIQAKLIHFIFILMTALVISASIRIVGVLLVSALMTLPVATSMRVAKSFKQTIIYSIIYGEIAVILGLISGYYFEIPPGGTIVIVSSLLLGLTLLYNKVKFKVALKKDDHYAA</sequence>
<accession>A0A4Y8IR78</accession>
<dbReference type="GO" id="GO:0055085">
    <property type="term" value="P:transmembrane transport"/>
    <property type="evidence" value="ECO:0007669"/>
    <property type="project" value="InterPro"/>
</dbReference>
<dbReference type="SUPFAM" id="SSF81345">
    <property type="entry name" value="ABC transporter involved in vitamin B12 uptake, BtuC"/>
    <property type="match status" value="1"/>
</dbReference>
<comment type="subcellular location">
    <subcellularLocation>
        <location evidence="6">Cell membrane</location>
        <topology evidence="6">Multi-pass membrane protein</topology>
    </subcellularLocation>
    <subcellularLocation>
        <location evidence="1">Membrane</location>
        <topology evidence="1">Multi-pass membrane protein</topology>
    </subcellularLocation>
</comment>
<evidence type="ECO:0000256" key="5">
    <source>
        <dbReference type="ARBA" id="ARBA00023136"/>
    </source>
</evidence>
<evidence type="ECO:0000256" key="1">
    <source>
        <dbReference type="ARBA" id="ARBA00004141"/>
    </source>
</evidence>
<protein>
    <submittedName>
        <fullName evidence="8">Metal ABC transporter permease</fullName>
    </submittedName>
</protein>
<dbReference type="PANTHER" id="PTHR30477">
    <property type="entry name" value="ABC-TRANSPORTER METAL-BINDING PROTEIN"/>
    <property type="match status" value="1"/>
</dbReference>
<dbReference type="InterPro" id="IPR037294">
    <property type="entry name" value="ABC_BtuC-like"/>
</dbReference>
<evidence type="ECO:0000256" key="7">
    <source>
        <dbReference type="SAM" id="Phobius"/>
    </source>
</evidence>
<dbReference type="InterPro" id="IPR001626">
    <property type="entry name" value="ABC_TroCD"/>
</dbReference>
<dbReference type="PANTHER" id="PTHR30477:SF22">
    <property type="entry name" value="METAL ABC TRANSPORTER PERMEASE"/>
    <property type="match status" value="1"/>
</dbReference>
<feature type="transmembrane region" description="Helical" evidence="7">
    <location>
        <begin position="15"/>
        <end position="34"/>
    </location>
</feature>
<feature type="transmembrane region" description="Helical" evidence="7">
    <location>
        <begin position="227"/>
        <end position="248"/>
    </location>
</feature>